<dbReference type="EMBL" id="FMUS01000005">
    <property type="protein sequence ID" value="SCY24992.1"/>
    <property type="molecule type" value="Genomic_DNA"/>
</dbReference>
<dbReference type="RefSeq" id="WP_091540957.1">
    <property type="nucleotide sequence ID" value="NZ_FMUS01000005.1"/>
</dbReference>
<protein>
    <submittedName>
        <fullName evidence="1">Uncharacterized protein</fullName>
    </submittedName>
</protein>
<proteinExistence type="predicted"/>
<dbReference type="STRING" id="1120976.SAMN03080606_01125"/>
<reference evidence="1 2" key="1">
    <citation type="submission" date="2016-10" db="EMBL/GenBank/DDBJ databases">
        <authorList>
            <person name="de Groot N.N."/>
        </authorList>
    </citation>
    <scope>NUCLEOTIDE SEQUENCE [LARGE SCALE GENOMIC DNA]</scope>
    <source>
        <strain evidence="1 2">DSM 18978</strain>
    </source>
</reference>
<evidence type="ECO:0000313" key="1">
    <source>
        <dbReference type="EMBL" id="SCY24992.1"/>
    </source>
</evidence>
<gene>
    <name evidence="1" type="ORF">SAMN03080606_01125</name>
</gene>
<name>A0A1G5EDE7_9FIRM</name>
<keyword evidence="2" id="KW-1185">Reference proteome</keyword>
<sequence length="457" mass="51295">MISTSENYKEKVSSDYRKWKGKIEIYFEGENNPPTVFDDEEMISLSLLEELSGDALGPVGSVTANELRFTLNDTDKMFLPTNTESPYYQKQVPGIIVKAFLGLEVGGDFEYIPLGKFKTSTWNYDYDGLTVNATCYDILADLMKQPMPIIPIQYSKTLKEAFEVLFYFLGLSTSEYSIDSGLTQMLDIFWYEGDTVGECLEKLATAGFSSVYVDRYGVIKIRRLLNHEAFISHWTGEDQILSMEIESPYDKIYSGMDLTYKKSYVGNVEKPEEILSLTDLQVPSGNITLDRVSLNGPVAFLHSIELKKRSSHQVYLDSAEVGVNLGKFILSSPLGTTVDLNIYGYKVEEASFTIQQKNSTVVGMVGEKTYFYETQYIQNEGYAVAVSANMLKMLSFPSRNVRIEARGNPALEVGDVIKISDERLKVVNKEILVTKLEYAYDGGLSCSVYGMAKEALS</sequence>
<evidence type="ECO:0000313" key="2">
    <source>
        <dbReference type="Proteomes" id="UP000198636"/>
    </source>
</evidence>
<organism evidence="1 2">
    <name type="scientific">Alkaliphilus peptidifermentans DSM 18978</name>
    <dbReference type="NCBI Taxonomy" id="1120976"/>
    <lineage>
        <taxon>Bacteria</taxon>
        <taxon>Bacillati</taxon>
        <taxon>Bacillota</taxon>
        <taxon>Clostridia</taxon>
        <taxon>Peptostreptococcales</taxon>
        <taxon>Natronincolaceae</taxon>
        <taxon>Alkaliphilus</taxon>
    </lineage>
</organism>
<dbReference type="OrthoDB" id="2519897at2"/>
<accession>A0A1G5EDE7</accession>
<dbReference type="AlphaFoldDB" id="A0A1G5EDE7"/>
<dbReference type="SUPFAM" id="SSF69279">
    <property type="entry name" value="Phage tail proteins"/>
    <property type="match status" value="1"/>
</dbReference>
<dbReference type="Proteomes" id="UP000198636">
    <property type="component" value="Unassembled WGS sequence"/>
</dbReference>